<keyword evidence="4" id="KW-1185">Reference proteome</keyword>
<proteinExistence type="predicted"/>
<feature type="compositionally biased region" description="Polar residues" evidence="1">
    <location>
        <begin position="36"/>
        <end position="46"/>
    </location>
</feature>
<feature type="compositionally biased region" description="Polar residues" evidence="1">
    <location>
        <begin position="1"/>
        <end position="10"/>
    </location>
</feature>
<evidence type="ECO:0000256" key="2">
    <source>
        <dbReference type="SAM" id="Phobius"/>
    </source>
</evidence>
<reference evidence="3" key="1">
    <citation type="submission" date="2021-12" db="EMBL/GenBank/DDBJ databases">
        <title>Curvularia clavata genome.</title>
        <authorList>
            <person name="Cao Y."/>
        </authorList>
    </citation>
    <scope>NUCLEOTIDE SEQUENCE</scope>
    <source>
        <strain evidence="3">Yc1106</strain>
    </source>
</reference>
<evidence type="ECO:0000256" key="1">
    <source>
        <dbReference type="SAM" id="MobiDB-lite"/>
    </source>
</evidence>
<protein>
    <submittedName>
        <fullName evidence="3">Uncharacterized protein</fullName>
    </submittedName>
</protein>
<sequence length="1567" mass="176040">MSRPNTNPSPESRGRHSWISLTDIEESNGNMRYEQSGASNTISNPSRPDLRILEQYEHSESRMDPSPHRAYEHETLLTSSYDHVFNSTLASPIAAGELYSLDEQRARIWNNNQESEFQDTNLRMPTNWLPYTLRLPYLIALGVTALVLSIVLAILCWQSYKNHGLGDEMRSTGLFFSWRYTPTIVAVFFTQAIVQIAEDVKRTEAYARMASSETFEGKFTLFYSPKVWWKTMFIGFSRKWSGGHRGWILALSSLAAGVSILGISTFSSSLLIAKEVMTKENVQLQRYTAGQTIGKGLSPIELSPRRDTYSRTISGYLFNVSTSMWLPGSYAIVPFGTSESGNDRESLGNGIWQAETEVFHLDYQCAPMVLSEKTTPSISYRYTNTSATTCQNDICTAKSKGLNFRSQDGCEIQIQGPIDIWKGAYETTSLGFLVDDFSAKGGVLWTNMSSNYVSWQTLIDEYGKTPDIRASGDKVLEQWSRTFIHSFSEQCVGRDLFVVSPPWVPQGHPSKIPEDVWEQSSWENLTMRSYVCAPQYKAASLPVTASINEAGTSIFFDVSEFERRSQPVPNEAIDFALLDDLSFRNGSWTKYIALPSTVPGDFQGISTLLVDHFRQNTSDMLENVTLEAEASRLRTRFARELLLSSITESDTSERESVTGNATHARRRILVVTEVGITLSVLFLLLACCIAILVMNSSTRRRPLGLRSDPAALVGIASLLKMGSSSIAALQTLARHDRPYMQETIESHVYVLREGTLLDSTPTHEPITDERADKPIEKCELSPTPPRFKTSIENDWRPSMFHKRWLLLLMTYLFLTTVALLILRKYAREQKLSRTAFIYQVDLGIFNTTFSPHSVIATLIAIVIGLSWDGIDKPMRTLQPYLSMSQYPAAPKRGASLTYQSSYWLWAAAKAALHKHWILCLVAIGTTLSQILIVSMAAVFERQAVVQTQEMKDDAGYTMTSRIELRQETLDWRQYDDGMRERHFEITEDLLESSKIQWLYNALDEIVLDAPRLSWTKDEWVFTPFNIDWLSNAEMASNATFEAEKNSISDTLISPANMSAVTSAVRSRLECSPIIVSDSSWLDRAADVYPDRTNETLTGFALPTTIFNGQQAVVAYWTSNSSMLEPKDPTAPLQNCTSDENSTICTAFSRPESGPENVVVHGSWYRNFTIKWIVGLGTTAKISGADLFDKVGYENRLSPQYGNVDEELLYFTQEPAISLINCVPVIEVANASVTVARSSGNVLDYHLLVDSQPDHNAWEYAWDIVYPVPTSNRYEGNVSYGHLFMTQLLTAAHIITPKIAHSWLSFNKSIEETESERFNIRDRDHGLNVDFMSYANWHLAKKRSDALLNTTTLFRHSETTLQTFFKHFIHSGTSHLNGGRSSGDSGRAAYVDVWSSQSVNRTFTQRIEILAMNETATWISVTILILLIIILVVFIVSLQVVHPSSSLQCRIECLADILAMVAGSHGLISLIQEHGVEDFANSGRMTRLGWFKDQRGHIRWGVELVDAEGVEWIDGPEEVKLNVVNDNESLGRSGEIVDSNNPLLGGEPRLFSPQHAAQEQETEPMLGR</sequence>
<feature type="transmembrane region" description="Helical" evidence="2">
    <location>
        <begin position="137"/>
        <end position="160"/>
    </location>
</feature>
<dbReference type="PANTHER" id="PTHR37544:SF3">
    <property type="entry name" value="SPRAY"/>
    <property type="match status" value="1"/>
</dbReference>
<feature type="region of interest" description="Disordered" evidence="1">
    <location>
        <begin position="1531"/>
        <end position="1567"/>
    </location>
</feature>
<feature type="transmembrane region" description="Helical" evidence="2">
    <location>
        <begin position="916"/>
        <end position="939"/>
    </location>
</feature>
<gene>
    <name evidence="3" type="ORF">yc1106_08593</name>
</gene>
<keyword evidence="2" id="KW-1133">Transmembrane helix</keyword>
<keyword evidence="2" id="KW-0812">Transmembrane</keyword>
<accession>A0A9Q8ZH06</accession>
<feature type="transmembrane region" description="Helical" evidence="2">
    <location>
        <begin position="674"/>
        <end position="694"/>
    </location>
</feature>
<evidence type="ECO:0000313" key="3">
    <source>
        <dbReference type="EMBL" id="USP81319.1"/>
    </source>
</evidence>
<evidence type="ECO:0000313" key="4">
    <source>
        <dbReference type="Proteomes" id="UP001056012"/>
    </source>
</evidence>
<feature type="transmembrane region" description="Helical" evidence="2">
    <location>
        <begin position="180"/>
        <end position="197"/>
    </location>
</feature>
<dbReference type="EMBL" id="CP089279">
    <property type="protein sequence ID" value="USP81319.1"/>
    <property type="molecule type" value="Genomic_DNA"/>
</dbReference>
<keyword evidence="2" id="KW-0472">Membrane</keyword>
<feature type="transmembrane region" description="Helical" evidence="2">
    <location>
        <begin position="804"/>
        <end position="822"/>
    </location>
</feature>
<dbReference type="Proteomes" id="UP001056012">
    <property type="component" value="Chromosome 6"/>
</dbReference>
<dbReference type="VEuPathDB" id="FungiDB:yc1106_08593"/>
<dbReference type="Pfam" id="PF11915">
    <property type="entry name" value="DUF3433"/>
    <property type="match status" value="2"/>
</dbReference>
<dbReference type="OrthoDB" id="3692944at2759"/>
<feature type="transmembrane region" description="Helical" evidence="2">
    <location>
        <begin position="1417"/>
        <end position="1440"/>
    </location>
</feature>
<organism evidence="3 4">
    <name type="scientific">Curvularia clavata</name>
    <dbReference type="NCBI Taxonomy" id="95742"/>
    <lineage>
        <taxon>Eukaryota</taxon>
        <taxon>Fungi</taxon>
        <taxon>Dikarya</taxon>
        <taxon>Ascomycota</taxon>
        <taxon>Pezizomycotina</taxon>
        <taxon>Dothideomycetes</taxon>
        <taxon>Pleosporomycetidae</taxon>
        <taxon>Pleosporales</taxon>
        <taxon>Pleosporineae</taxon>
        <taxon>Pleosporaceae</taxon>
        <taxon>Curvularia</taxon>
    </lineage>
</organism>
<feature type="transmembrane region" description="Helical" evidence="2">
    <location>
        <begin position="247"/>
        <end position="273"/>
    </location>
</feature>
<dbReference type="PANTHER" id="PTHR37544">
    <property type="entry name" value="SPRAY-RELATED"/>
    <property type="match status" value="1"/>
</dbReference>
<dbReference type="InterPro" id="IPR021840">
    <property type="entry name" value="DUF3433"/>
</dbReference>
<feature type="region of interest" description="Disordered" evidence="1">
    <location>
        <begin position="1"/>
        <end position="49"/>
    </location>
</feature>
<name>A0A9Q8ZH06_CURCL</name>
<feature type="transmembrane region" description="Helical" evidence="2">
    <location>
        <begin position="842"/>
        <end position="865"/>
    </location>
</feature>